<dbReference type="Proteomes" id="UP001153714">
    <property type="component" value="Chromosome 20"/>
</dbReference>
<sequence length="289" mass="31558">MVLTPFVISQSKDLNMKVLAALVFAIGSAVAIGSGPYLPSGWRPQGPAFSLPSDIQKPAPIDIVLQESEGSSSDFLREYGPPIVQTISQTLPDVSTEQPFVVIEAKFGEDDTITVGATTEIIAELESEVIEDTPAATESVNVDAEEQSGEVNQVNIESKSDIESSVAEESPVSVESEEIVAVNTDDSSVNARIEVEVEENEKIIEQGVKNIAEAIVSLEKEVVEKVPEGFLEYGPPGFREYGPPNQNALLRSGEEEKTEAEKIDSNETRRRRFSPKFRYKLLDIRVAFQ</sequence>
<evidence type="ECO:0000256" key="1">
    <source>
        <dbReference type="SAM" id="MobiDB-lite"/>
    </source>
</evidence>
<feature type="compositionally biased region" description="Basic and acidic residues" evidence="1">
    <location>
        <begin position="252"/>
        <end position="268"/>
    </location>
</feature>
<dbReference type="OrthoDB" id="7394351at2759"/>
<keyword evidence="3" id="KW-1185">Reference proteome</keyword>
<accession>A0A9N9R5Z7</accession>
<name>A0A9N9R5Z7_9NEOP</name>
<reference evidence="2" key="1">
    <citation type="submission" date="2021-12" db="EMBL/GenBank/DDBJ databases">
        <authorList>
            <person name="King R."/>
        </authorList>
    </citation>
    <scope>NUCLEOTIDE SEQUENCE</scope>
</reference>
<evidence type="ECO:0000313" key="3">
    <source>
        <dbReference type="Proteomes" id="UP001153714"/>
    </source>
</evidence>
<gene>
    <name evidence="2" type="ORF">DIATSA_LOCUS7690</name>
</gene>
<protein>
    <submittedName>
        <fullName evidence="2">Uncharacterized protein</fullName>
    </submittedName>
</protein>
<organism evidence="2 3">
    <name type="scientific">Diatraea saccharalis</name>
    <name type="common">sugarcane borer</name>
    <dbReference type="NCBI Taxonomy" id="40085"/>
    <lineage>
        <taxon>Eukaryota</taxon>
        <taxon>Metazoa</taxon>
        <taxon>Ecdysozoa</taxon>
        <taxon>Arthropoda</taxon>
        <taxon>Hexapoda</taxon>
        <taxon>Insecta</taxon>
        <taxon>Pterygota</taxon>
        <taxon>Neoptera</taxon>
        <taxon>Endopterygota</taxon>
        <taxon>Lepidoptera</taxon>
        <taxon>Glossata</taxon>
        <taxon>Ditrysia</taxon>
        <taxon>Pyraloidea</taxon>
        <taxon>Crambidae</taxon>
        <taxon>Crambinae</taxon>
        <taxon>Diatraea</taxon>
    </lineage>
</organism>
<dbReference type="EMBL" id="OU893351">
    <property type="protein sequence ID" value="CAG9789998.1"/>
    <property type="molecule type" value="Genomic_DNA"/>
</dbReference>
<evidence type="ECO:0000313" key="2">
    <source>
        <dbReference type="EMBL" id="CAG9789998.1"/>
    </source>
</evidence>
<proteinExistence type="predicted"/>
<dbReference type="AlphaFoldDB" id="A0A9N9R5Z7"/>
<feature type="region of interest" description="Disordered" evidence="1">
    <location>
        <begin position="236"/>
        <end position="269"/>
    </location>
</feature>
<reference evidence="2" key="2">
    <citation type="submission" date="2022-10" db="EMBL/GenBank/DDBJ databases">
        <authorList>
            <consortium name="ENA_rothamsted_submissions"/>
            <consortium name="culmorum"/>
            <person name="King R."/>
        </authorList>
    </citation>
    <scope>NUCLEOTIDE SEQUENCE</scope>
</reference>